<evidence type="ECO:0000313" key="1">
    <source>
        <dbReference type="EMBL" id="QQK08078.1"/>
    </source>
</evidence>
<gene>
    <name evidence="1" type="ORF">JFY71_00650</name>
</gene>
<name>A0AC61N5V3_9FIRM</name>
<evidence type="ECO:0000313" key="2">
    <source>
        <dbReference type="Proteomes" id="UP000595814"/>
    </source>
</evidence>
<keyword evidence="2" id="KW-1185">Reference proteome</keyword>
<proteinExistence type="predicted"/>
<organism evidence="1 2">
    <name type="scientific">Miniphocaeibacter halophilus</name>
    <dbReference type="NCBI Taxonomy" id="2931922"/>
    <lineage>
        <taxon>Bacteria</taxon>
        <taxon>Bacillati</taxon>
        <taxon>Bacillota</taxon>
        <taxon>Tissierellia</taxon>
        <taxon>Tissierellales</taxon>
        <taxon>Peptoniphilaceae</taxon>
        <taxon>Miniphocaeibacter</taxon>
    </lineage>
</organism>
<dbReference type="EMBL" id="CP066744">
    <property type="protein sequence ID" value="QQK08078.1"/>
    <property type="molecule type" value="Genomic_DNA"/>
</dbReference>
<accession>A0AC61N5V3</accession>
<dbReference type="Proteomes" id="UP000595814">
    <property type="component" value="Chromosome"/>
</dbReference>
<reference evidence="1 2" key="1">
    <citation type="journal article" date="2022" name="Int. J. Syst. Evol. Microbiol.">
        <title>Miniphocaeibacter halophilus sp. nov., an ammonium-tolerant acetate-producing bacterium isolated from a biogas system.</title>
        <authorList>
            <person name="Schnurer A."/>
            <person name="Singh A."/>
            <person name="Bi S."/>
            <person name="Qiao W."/>
            <person name="Westerholm M."/>
        </authorList>
    </citation>
    <scope>NUCLEOTIDE SEQUENCE [LARGE SCALE GENOMIC DNA]</scope>
    <source>
        <strain evidence="1 2">AMB_01</strain>
    </source>
</reference>
<sequence length="436" mass="47339">MDIFIGILLLISYFGLIYYAAKGGNLMVGFFIMAVIWIALCMIGGNLKWNPTSLDEASAMRDILQGGPESWGATAVNVIFGSWFGRILIETGIAKKLIRSVTELGGDDPLITTVLLSVVTGIIFTSTFGAGAVVAIGVIVLPILMSLGVPKPVAVTSYLMSVGSGMYINQVLFTQMKGIFGDMNYDSSYFPWAFSAMAVQLVIIAVMLIFNLKTKKKKRRAWAARAVNTVEEDYVPTIAMITPIIPTALAIIWNWSAIPAFIVGSLWGLIFCKRLTGFSQASRTISRTFYDGVIDVASLLGFLFILPMFNKISGVAAPYFEAILGGILPKSTITLALVFAIIAPFGLFRGPLTIFGAGAATVGVLNAIGNFSTPFLFCLMYVPTIAMNLSVCPTQSWNLWALNYSKVSVKDLLKTGFIWAWIIAIINIVLVYFFFG</sequence>
<protein>
    <submittedName>
        <fullName evidence="1">Citrate transporter</fullName>
    </submittedName>
</protein>